<sequence length="169" mass="17932">MTNNIGISSDLERNSIASMAQTRQQLPIMNGTSPAAKPIEIAIPQPFTANTRLHLHLTILATTLILFVTSGGSDSGTSGAAMGSFVYAMPDRYNPSQPLSTTLYTSSESQDFATRLAKVLARRTGKAVHVGSSASFVDAAQGGTVEEEMAGFKRIVEVVMAQIEARKGQ</sequence>
<gene>
    <name evidence="1" type="ORF">KVT40_002369</name>
</gene>
<keyword evidence="2" id="KW-1185">Reference proteome</keyword>
<name>A0A8K0PFW8_9PEZI</name>
<organism evidence="1 2">
    <name type="scientific">Elsinoe batatas</name>
    <dbReference type="NCBI Taxonomy" id="2601811"/>
    <lineage>
        <taxon>Eukaryota</taxon>
        <taxon>Fungi</taxon>
        <taxon>Dikarya</taxon>
        <taxon>Ascomycota</taxon>
        <taxon>Pezizomycotina</taxon>
        <taxon>Dothideomycetes</taxon>
        <taxon>Dothideomycetidae</taxon>
        <taxon>Myriangiales</taxon>
        <taxon>Elsinoaceae</taxon>
        <taxon>Elsinoe</taxon>
    </lineage>
</organism>
<dbReference type="Gene3D" id="3.30.230.100">
    <property type="match status" value="1"/>
</dbReference>
<dbReference type="OrthoDB" id="5407417at2759"/>
<dbReference type="InterPro" id="IPR032157">
    <property type="entry name" value="PAC4"/>
</dbReference>
<evidence type="ECO:0000313" key="1">
    <source>
        <dbReference type="EMBL" id="KAG8630750.1"/>
    </source>
</evidence>
<dbReference type="Proteomes" id="UP000809789">
    <property type="component" value="Unassembled WGS sequence"/>
</dbReference>
<dbReference type="EMBL" id="JAESVG020000002">
    <property type="protein sequence ID" value="KAG8630750.1"/>
    <property type="molecule type" value="Genomic_DNA"/>
</dbReference>
<reference evidence="1" key="1">
    <citation type="submission" date="2021-07" db="EMBL/GenBank/DDBJ databases">
        <title>Elsinoe batatas strain:CRI-CJ2 Genome sequencing and assembly.</title>
        <authorList>
            <person name="Huang L."/>
        </authorList>
    </citation>
    <scope>NUCLEOTIDE SEQUENCE</scope>
    <source>
        <strain evidence="1">CRI-CJ2</strain>
    </source>
</reference>
<protein>
    <submittedName>
        <fullName evidence="1">Uncharacterized protein</fullName>
    </submittedName>
</protein>
<comment type="caution">
    <text evidence="1">The sequence shown here is derived from an EMBL/GenBank/DDBJ whole genome shotgun (WGS) entry which is preliminary data.</text>
</comment>
<accession>A0A8K0PFW8</accession>
<evidence type="ECO:0000313" key="2">
    <source>
        <dbReference type="Proteomes" id="UP000809789"/>
    </source>
</evidence>
<dbReference type="Pfam" id="PF16093">
    <property type="entry name" value="PAC4"/>
    <property type="match status" value="1"/>
</dbReference>
<proteinExistence type="predicted"/>
<dbReference type="GO" id="GO:0043248">
    <property type="term" value="P:proteasome assembly"/>
    <property type="evidence" value="ECO:0007669"/>
    <property type="project" value="InterPro"/>
</dbReference>
<dbReference type="AlphaFoldDB" id="A0A8K0PFW8"/>